<reference evidence="2" key="1">
    <citation type="journal article" date="2020" name="Nature">
        <title>Giant virus diversity and host interactions through global metagenomics.</title>
        <authorList>
            <person name="Schulz F."/>
            <person name="Roux S."/>
            <person name="Paez-Espino D."/>
            <person name="Jungbluth S."/>
            <person name="Walsh D.A."/>
            <person name="Denef V.J."/>
            <person name="McMahon K.D."/>
            <person name="Konstantinidis K.T."/>
            <person name="Eloe-Fadrosh E.A."/>
            <person name="Kyrpides N.C."/>
            <person name="Woyke T."/>
        </authorList>
    </citation>
    <scope>NUCLEOTIDE SEQUENCE</scope>
    <source>
        <strain evidence="2">GVMAG-M-3300009182-46</strain>
    </source>
</reference>
<keyword evidence="1" id="KW-1133">Transmembrane helix</keyword>
<keyword evidence="1" id="KW-0812">Transmembrane</keyword>
<feature type="transmembrane region" description="Helical" evidence="1">
    <location>
        <begin position="48"/>
        <end position="67"/>
    </location>
</feature>
<protein>
    <submittedName>
        <fullName evidence="2">Uncharacterized protein</fullName>
    </submittedName>
</protein>
<dbReference type="EMBL" id="MN739033">
    <property type="protein sequence ID" value="QHT36226.1"/>
    <property type="molecule type" value="Genomic_DNA"/>
</dbReference>
<organism evidence="2">
    <name type="scientific">viral metagenome</name>
    <dbReference type="NCBI Taxonomy" id="1070528"/>
    <lineage>
        <taxon>unclassified sequences</taxon>
        <taxon>metagenomes</taxon>
        <taxon>organismal metagenomes</taxon>
    </lineage>
</organism>
<keyword evidence="1" id="KW-0472">Membrane</keyword>
<evidence type="ECO:0000256" key="1">
    <source>
        <dbReference type="SAM" id="Phobius"/>
    </source>
</evidence>
<feature type="transmembrane region" description="Helical" evidence="1">
    <location>
        <begin position="20"/>
        <end position="42"/>
    </location>
</feature>
<accession>A0A6C0F3I8</accession>
<name>A0A6C0F3I8_9ZZZZ</name>
<evidence type="ECO:0000313" key="2">
    <source>
        <dbReference type="EMBL" id="QHT36226.1"/>
    </source>
</evidence>
<dbReference type="AlphaFoldDB" id="A0A6C0F3I8"/>
<sequence length="83" mass="9190">MDFCKYKDALGKPGTGFHSFRIGGIAIGDTLVVFLLCIIISFVFNYSLLITTIGIFLLGIIVHRFFCVRTTVDKLLFPGVESV</sequence>
<proteinExistence type="predicted"/>